<feature type="region of interest" description="Disordered" evidence="1">
    <location>
        <begin position="1"/>
        <end position="28"/>
    </location>
</feature>
<sequence length="569" mass="63437">MADGVIVAQKEAVSSSNPSGVPSPAEAAHPFNNPSADLILRTSDNVKFRVWKSILREASPVFADMFALGRRPIQPSQLDADSDGGDRKPPLRSSSLELEPILDLPALTSTTLRSLLLTIYPPPTYAFTSLDDLKAVLSAAHKYQMDAVMDLLKDVLVRHFVKDEALRVFCIPTMYNIPSAQEAAARRFLALPANPAAESYVDELQYIDARSYHQLLAYRRQCTSVLAEATRVLHLQTSSCAHVNYVDSHIWKCILAEASPVFEDMLKLAHHEERPEGDTPVRGCPTEPSVDVIHVSETDTTLTALLRWIYPPPHYDSPQSLMVLEPVLAAAHKYQMDGVVSMISAILINDFAKAEPLRVYAIGTGYRLADVMRAAARGFLTLPPSAAKAYVAELEDISGGAYYRLFKYRMDCVATLADMMANLTWLADDGWVFKWITPKCVCAGNREAMKYRFSDSDDEYILSSWFTAQYQRIASLLQDQPCQEALEEPGLYDEALKEVIQCPICQGRAYTDMRLFANRVRDEIIRRIEEVCTSTYRKDLAMNPDRVIGFLAVTLLGSYPLGWSYLGAG</sequence>
<dbReference type="CDD" id="cd18186">
    <property type="entry name" value="BTB_POZ_ZBTB_KLHL-like"/>
    <property type="match status" value="1"/>
</dbReference>
<dbReference type="SUPFAM" id="SSF54695">
    <property type="entry name" value="POZ domain"/>
    <property type="match status" value="2"/>
</dbReference>
<proteinExistence type="predicted"/>
<evidence type="ECO:0000313" key="2">
    <source>
        <dbReference type="EMBL" id="TBU54040.1"/>
    </source>
</evidence>
<keyword evidence="3" id="KW-1185">Reference proteome</keyword>
<evidence type="ECO:0000256" key="1">
    <source>
        <dbReference type="SAM" id="MobiDB-lite"/>
    </source>
</evidence>
<feature type="compositionally biased region" description="Low complexity" evidence="1">
    <location>
        <begin position="13"/>
        <end position="24"/>
    </location>
</feature>
<dbReference type="EMBL" id="ML145198">
    <property type="protein sequence ID" value="TBU54040.1"/>
    <property type="molecule type" value="Genomic_DNA"/>
</dbReference>
<dbReference type="InterPro" id="IPR000210">
    <property type="entry name" value="BTB/POZ_dom"/>
</dbReference>
<protein>
    <submittedName>
        <fullName evidence="2">Uncharacterized protein</fullName>
    </submittedName>
</protein>
<dbReference type="AlphaFoldDB" id="A0A4Q9NXC1"/>
<organism evidence="2 3">
    <name type="scientific">Dichomitus squalens</name>
    <dbReference type="NCBI Taxonomy" id="114155"/>
    <lineage>
        <taxon>Eukaryota</taxon>
        <taxon>Fungi</taxon>
        <taxon>Dikarya</taxon>
        <taxon>Basidiomycota</taxon>
        <taxon>Agaricomycotina</taxon>
        <taxon>Agaricomycetes</taxon>
        <taxon>Polyporales</taxon>
        <taxon>Polyporaceae</taxon>
        <taxon>Dichomitus</taxon>
    </lineage>
</organism>
<dbReference type="PANTHER" id="PTHR45632">
    <property type="entry name" value="LD33804P"/>
    <property type="match status" value="1"/>
</dbReference>
<dbReference type="Gene3D" id="3.30.710.10">
    <property type="entry name" value="Potassium Channel Kv1.1, Chain A"/>
    <property type="match status" value="2"/>
</dbReference>
<reference evidence="2 3" key="1">
    <citation type="submission" date="2019-01" db="EMBL/GenBank/DDBJ databases">
        <title>Draft genome sequences of three monokaryotic isolates of the white-rot basidiomycete fungus Dichomitus squalens.</title>
        <authorList>
            <consortium name="DOE Joint Genome Institute"/>
            <person name="Lopez S.C."/>
            <person name="Andreopoulos B."/>
            <person name="Pangilinan J."/>
            <person name="Lipzen A."/>
            <person name="Riley R."/>
            <person name="Ahrendt S."/>
            <person name="Ng V."/>
            <person name="Barry K."/>
            <person name="Daum C."/>
            <person name="Grigoriev I.V."/>
            <person name="Hilden K.S."/>
            <person name="Makela M.R."/>
            <person name="de Vries R.P."/>
        </authorList>
    </citation>
    <scope>NUCLEOTIDE SEQUENCE [LARGE SCALE GENOMIC DNA]</scope>
    <source>
        <strain evidence="2 3">CBS 464.89</strain>
    </source>
</reference>
<name>A0A4Q9NXC1_9APHY</name>
<gene>
    <name evidence="2" type="ORF">BD310DRAFT_886737</name>
</gene>
<accession>A0A4Q9NXC1</accession>
<feature type="region of interest" description="Disordered" evidence="1">
    <location>
        <begin position="74"/>
        <end position="93"/>
    </location>
</feature>
<evidence type="ECO:0000313" key="3">
    <source>
        <dbReference type="Proteomes" id="UP000292082"/>
    </source>
</evidence>
<dbReference type="InterPro" id="IPR011333">
    <property type="entry name" value="SKP1/BTB/POZ_sf"/>
</dbReference>
<dbReference type="Proteomes" id="UP000292082">
    <property type="component" value="Unassembled WGS sequence"/>
</dbReference>
<dbReference type="Pfam" id="PF00651">
    <property type="entry name" value="BTB"/>
    <property type="match status" value="1"/>
</dbReference>
<dbReference type="SMART" id="SM00225">
    <property type="entry name" value="BTB"/>
    <property type="match status" value="2"/>
</dbReference>